<dbReference type="EMBL" id="JABRWJ010000010">
    <property type="protein sequence ID" value="NRF71055.1"/>
    <property type="molecule type" value="Genomic_DNA"/>
</dbReference>
<dbReference type="Proteomes" id="UP000737171">
    <property type="component" value="Unassembled WGS sequence"/>
</dbReference>
<evidence type="ECO:0000313" key="2">
    <source>
        <dbReference type="Proteomes" id="UP000737171"/>
    </source>
</evidence>
<accession>A0ABX2EQR0</accession>
<reference evidence="1 2" key="1">
    <citation type="submission" date="2020-05" db="EMBL/GenBank/DDBJ databases">
        <title>Aquincola sp. isolate from soil.</title>
        <authorList>
            <person name="Han J."/>
            <person name="Kim D.-U."/>
        </authorList>
    </citation>
    <scope>NUCLEOTIDE SEQUENCE [LARGE SCALE GENOMIC DNA]</scope>
    <source>
        <strain evidence="1 2">S2</strain>
    </source>
</reference>
<proteinExistence type="predicted"/>
<dbReference type="RefSeq" id="WP_173131463.1">
    <property type="nucleotide sequence ID" value="NZ_JABRWJ010000010.1"/>
</dbReference>
<organism evidence="1 2">
    <name type="scientific">Pseudaquabacterium terrae</name>
    <dbReference type="NCBI Taxonomy" id="2732868"/>
    <lineage>
        <taxon>Bacteria</taxon>
        <taxon>Pseudomonadati</taxon>
        <taxon>Pseudomonadota</taxon>
        <taxon>Betaproteobacteria</taxon>
        <taxon>Burkholderiales</taxon>
        <taxon>Sphaerotilaceae</taxon>
        <taxon>Pseudaquabacterium</taxon>
    </lineage>
</organism>
<sequence>MPTISTTSAQTGYELRFQSLFQAGRALAFPCDADGHVDMDALSRRALNNYLFARTLIGRDFGSPMVSPILH</sequence>
<comment type="caution">
    <text evidence="1">The sequence shown here is derived from an EMBL/GenBank/DDBJ whole genome shotgun (WGS) entry which is preliminary data.</text>
</comment>
<protein>
    <submittedName>
        <fullName evidence="1">Uncharacterized protein</fullName>
    </submittedName>
</protein>
<gene>
    <name evidence="1" type="ORF">HLB44_29035</name>
</gene>
<keyword evidence="2" id="KW-1185">Reference proteome</keyword>
<name>A0ABX2EQR0_9BURK</name>
<evidence type="ECO:0000313" key="1">
    <source>
        <dbReference type="EMBL" id="NRF71055.1"/>
    </source>
</evidence>